<protein>
    <submittedName>
        <fullName evidence="1">12855_t:CDS:1</fullName>
    </submittedName>
</protein>
<gene>
    <name evidence="1" type="ORF">DERYTH_LOCUS389</name>
</gene>
<proteinExistence type="predicted"/>
<evidence type="ECO:0000313" key="2">
    <source>
        <dbReference type="Proteomes" id="UP000789405"/>
    </source>
</evidence>
<dbReference type="SUPFAM" id="SSF81901">
    <property type="entry name" value="HCP-like"/>
    <property type="match status" value="1"/>
</dbReference>
<organism evidence="1 2">
    <name type="scientific">Dentiscutata erythropus</name>
    <dbReference type="NCBI Taxonomy" id="1348616"/>
    <lineage>
        <taxon>Eukaryota</taxon>
        <taxon>Fungi</taxon>
        <taxon>Fungi incertae sedis</taxon>
        <taxon>Mucoromycota</taxon>
        <taxon>Glomeromycotina</taxon>
        <taxon>Glomeromycetes</taxon>
        <taxon>Diversisporales</taxon>
        <taxon>Gigasporaceae</taxon>
        <taxon>Dentiscutata</taxon>
    </lineage>
</organism>
<dbReference type="SMART" id="SM00671">
    <property type="entry name" value="SEL1"/>
    <property type="match status" value="1"/>
</dbReference>
<accession>A0A9N8VD10</accession>
<reference evidence="1" key="1">
    <citation type="submission" date="2021-06" db="EMBL/GenBank/DDBJ databases">
        <authorList>
            <person name="Kallberg Y."/>
            <person name="Tangrot J."/>
            <person name="Rosling A."/>
        </authorList>
    </citation>
    <scope>NUCLEOTIDE SEQUENCE</scope>
    <source>
        <strain evidence="1">MA453B</strain>
    </source>
</reference>
<evidence type="ECO:0000313" key="1">
    <source>
        <dbReference type="EMBL" id="CAG8448823.1"/>
    </source>
</evidence>
<dbReference type="InterPro" id="IPR011990">
    <property type="entry name" value="TPR-like_helical_dom_sf"/>
</dbReference>
<dbReference type="AlphaFoldDB" id="A0A9N8VD10"/>
<comment type="caution">
    <text evidence="1">The sequence shown here is derived from an EMBL/GenBank/DDBJ whole genome shotgun (WGS) entry which is preliminary data.</text>
</comment>
<dbReference type="InterPro" id="IPR006597">
    <property type="entry name" value="Sel1-like"/>
</dbReference>
<name>A0A9N8VD10_9GLOM</name>
<dbReference type="EMBL" id="CAJVPY010000083">
    <property type="protein sequence ID" value="CAG8448823.1"/>
    <property type="molecule type" value="Genomic_DNA"/>
</dbReference>
<keyword evidence="2" id="KW-1185">Reference proteome</keyword>
<sequence>MSSLKTLSTIKETEKSVFHEKKRKIKKLFLRNTSKRKDVTSDTEKYIEATLLNSPSITITDYDKTVDEEQHAITEQFYKDSEQANRFLRQGDYASAFPLLQKIFIQDSSNIEVQYGIGFCYEKLKMFDEAETVFRNCSDFELSSFTKTLTAPSSQSNYNDRDYTVKYVTFLLNNDKFSIKSDEAIKRLKFAAVQMNNVSAMYNLGKILINGMYNVQEDFEEGQEYLKKAYAGGQADRAWAVYEKRAKKLEKQGKLDKIPDRETWAKLYRE</sequence>
<dbReference type="Gene3D" id="1.25.40.10">
    <property type="entry name" value="Tetratricopeptide repeat domain"/>
    <property type="match status" value="2"/>
</dbReference>
<dbReference type="Pfam" id="PF14559">
    <property type="entry name" value="TPR_19"/>
    <property type="match status" value="1"/>
</dbReference>
<dbReference type="Proteomes" id="UP000789405">
    <property type="component" value="Unassembled WGS sequence"/>
</dbReference>
<dbReference type="OrthoDB" id="2333789at2759"/>